<dbReference type="AlphaFoldDB" id="C4GKQ4"/>
<evidence type="ECO:0000313" key="2">
    <source>
        <dbReference type="Proteomes" id="UP000003009"/>
    </source>
</evidence>
<dbReference type="EMBL" id="ACJW02000003">
    <property type="protein sequence ID" value="EEP67312.1"/>
    <property type="molecule type" value="Genomic_DNA"/>
</dbReference>
<organism evidence="1 2">
    <name type="scientific">Kingella oralis ATCC 51147</name>
    <dbReference type="NCBI Taxonomy" id="629741"/>
    <lineage>
        <taxon>Bacteria</taxon>
        <taxon>Pseudomonadati</taxon>
        <taxon>Pseudomonadota</taxon>
        <taxon>Betaproteobacteria</taxon>
        <taxon>Neisseriales</taxon>
        <taxon>Neisseriaceae</taxon>
        <taxon>Kingella</taxon>
    </lineage>
</organism>
<evidence type="ECO:0000313" key="1">
    <source>
        <dbReference type="EMBL" id="EEP67312.1"/>
    </source>
</evidence>
<dbReference type="Proteomes" id="UP000003009">
    <property type="component" value="Unassembled WGS sequence"/>
</dbReference>
<sequence length="63" mass="7116">MWKNLSQRYIFRLPWIGKTAEYSRLGGGEYRLCGAIQSGSLKPGNARFRLPLVWLNGAYLAGL</sequence>
<comment type="caution">
    <text evidence="1">The sequence shown here is derived from an EMBL/GenBank/DDBJ whole genome shotgun (WGS) entry which is preliminary data.</text>
</comment>
<dbReference type="HOGENOM" id="CLU_2879909_0_0_4"/>
<reference evidence="1" key="1">
    <citation type="submission" date="2009-04" db="EMBL/GenBank/DDBJ databases">
        <authorList>
            <person name="Weinstock G."/>
            <person name="Sodergren E."/>
            <person name="Clifton S."/>
            <person name="Fulton L."/>
            <person name="Fulton B."/>
            <person name="Courtney L."/>
            <person name="Fronick C."/>
            <person name="Harrison M."/>
            <person name="Strong C."/>
            <person name="Farmer C."/>
            <person name="Delahaunty K."/>
            <person name="Markovic C."/>
            <person name="Hall O."/>
            <person name="Minx P."/>
            <person name="Tomlinson C."/>
            <person name="Mitreva M."/>
            <person name="Nelson J."/>
            <person name="Hou S."/>
            <person name="Wollam A."/>
            <person name="Pepin K.H."/>
            <person name="Johnson M."/>
            <person name="Bhonagiri V."/>
            <person name="Nash W.E."/>
            <person name="Warren W."/>
            <person name="Chinwalla A."/>
            <person name="Mardis E.R."/>
            <person name="Wilson R.K."/>
        </authorList>
    </citation>
    <scope>NUCLEOTIDE SEQUENCE [LARGE SCALE GENOMIC DNA]</scope>
    <source>
        <strain evidence="1">ATCC 51147</strain>
    </source>
</reference>
<keyword evidence="2" id="KW-1185">Reference proteome</keyword>
<name>C4GKQ4_9NEIS</name>
<proteinExistence type="predicted"/>
<gene>
    <name evidence="1" type="ORF">GCWU000324_01559</name>
</gene>
<accession>C4GKQ4</accession>
<protein>
    <submittedName>
        <fullName evidence="1">Uncharacterized protein</fullName>
    </submittedName>
</protein>